<evidence type="ECO:0000256" key="1">
    <source>
        <dbReference type="SAM" id="MobiDB-lite"/>
    </source>
</evidence>
<proteinExistence type="predicted"/>
<feature type="transmembrane region" description="Helical" evidence="2">
    <location>
        <begin position="227"/>
        <end position="252"/>
    </location>
</feature>
<accession>A0A939IVI0</accession>
<evidence type="ECO:0000256" key="2">
    <source>
        <dbReference type="SAM" id="Phobius"/>
    </source>
</evidence>
<protein>
    <recommendedName>
        <fullName evidence="6">Cell surface protein</fullName>
    </recommendedName>
</protein>
<gene>
    <name evidence="4" type="ORF">JZY06_06465</name>
</gene>
<keyword evidence="2" id="KW-1133">Transmembrane helix</keyword>
<evidence type="ECO:0000313" key="5">
    <source>
        <dbReference type="Proteomes" id="UP000664332"/>
    </source>
</evidence>
<evidence type="ECO:0000256" key="3">
    <source>
        <dbReference type="SAM" id="SignalP"/>
    </source>
</evidence>
<organism evidence="4 5">
    <name type="scientific">Corynebacterium mendelii</name>
    <dbReference type="NCBI Taxonomy" id="2765362"/>
    <lineage>
        <taxon>Bacteria</taxon>
        <taxon>Bacillati</taxon>
        <taxon>Actinomycetota</taxon>
        <taxon>Actinomycetes</taxon>
        <taxon>Mycobacteriales</taxon>
        <taxon>Corynebacteriaceae</taxon>
        <taxon>Corynebacterium</taxon>
    </lineage>
</organism>
<feature type="signal peptide" evidence="3">
    <location>
        <begin position="1"/>
        <end position="37"/>
    </location>
</feature>
<feature type="region of interest" description="Disordered" evidence="1">
    <location>
        <begin position="190"/>
        <end position="222"/>
    </location>
</feature>
<keyword evidence="2" id="KW-0472">Membrane</keyword>
<reference evidence="4" key="1">
    <citation type="submission" date="2021-03" db="EMBL/GenBank/DDBJ databases">
        <authorList>
            <person name="Sun Q."/>
        </authorList>
    </citation>
    <scope>NUCLEOTIDE SEQUENCE</scope>
    <source>
        <strain evidence="4">CCM 8862</strain>
    </source>
</reference>
<dbReference type="RefSeq" id="WP_207278699.1">
    <property type="nucleotide sequence ID" value="NZ_JAFLEQ010000008.1"/>
</dbReference>
<evidence type="ECO:0008006" key="6">
    <source>
        <dbReference type="Google" id="ProtNLM"/>
    </source>
</evidence>
<dbReference type="Proteomes" id="UP000664332">
    <property type="component" value="Unassembled WGS sequence"/>
</dbReference>
<comment type="caution">
    <text evidence="4">The sequence shown here is derived from an EMBL/GenBank/DDBJ whole genome shotgun (WGS) entry which is preliminary data.</text>
</comment>
<name>A0A939IVI0_9CORY</name>
<dbReference type="EMBL" id="JAFLEQ010000008">
    <property type="protein sequence ID" value="MBN9644256.1"/>
    <property type="molecule type" value="Genomic_DNA"/>
</dbReference>
<dbReference type="AlphaFoldDB" id="A0A939IVI0"/>
<sequence length="261" mass="27353">MTTHHTTFSGRYKKTAAAVACAATMAAQALSPVAAWADDDHDGGHGMSHCHLVASEQGKEGTADITYVLGDKEQTMNGSVFWHSHIDAENEAKLHINETLPVYKEENNEWANLTVLIEGSKATVTAKKKAKDKELAGFAESNTLAEMNVEGKAPVFKKGETSEFILKNTTPAQDGDGFRISQINISVTPADHCHDHSHDHGDGHDNDHGEGNTETAKGSSGETGGPVIGVLAVLAVLGGLAAAAVGGMIPGISLPLPAVKM</sequence>
<feature type="compositionally biased region" description="Basic and acidic residues" evidence="1">
    <location>
        <begin position="191"/>
        <end position="211"/>
    </location>
</feature>
<evidence type="ECO:0000313" key="4">
    <source>
        <dbReference type="EMBL" id="MBN9644256.1"/>
    </source>
</evidence>
<keyword evidence="3" id="KW-0732">Signal</keyword>
<keyword evidence="5" id="KW-1185">Reference proteome</keyword>
<keyword evidence="2" id="KW-0812">Transmembrane</keyword>
<feature type="chain" id="PRO_5037726914" description="Cell surface protein" evidence="3">
    <location>
        <begin position="38"/>
        <end position="261"/>
    </location>
</feature>